<proteinExistence type="inferred from homology"/>
<feature type="domain" description="MotA/TolQ/ExbB proton channel" evidence="10">
    <location>
        <begin position="155"/>
        <end position="268"/>
    </location>
</feature>
<dbReference type="PATRIC" id="fig|1439726.3.peg.1767"/>
<dbReference type="AlphaFoldDB" id="A0A1E3H3T0"/>
<evidence type="ECO:0000313" key="11">
    <source>
        <dbReference type="EMBL" id="ODN70972.1"/>
    </source>
</evidence>
<dbReference type="PANTHER" id="PTHR30433:SF2">
    <property type="entry name" value="MOTILITY PROTEIN A"/>
    <property type="match status" value="1"/>
</dbReference>
<evidence type="ECO:0000256" key="8">
    <source>
        <dbReference type="ARBA" id="ARBA00023136"/>
    </source>
</evidence>
<keyword evidence="7 9" id="KW-1133">Transmembrane helix</keyword>
<sequence>MVKGGLSSSHKTSCAVRAPTAYVAVRGHALGIDYPCKPNVFARLTLFPSTTDTDPMDLATIIGIVAAFGVTAWAIYLGGSFGAFVDIPSIAIVVGGGIGVVVVRFPLSGLMSAMAIGSKAAFSQSKVSPRELIEKITEMAEVVRKQGPLGLESFEVDDPFLAKGKQMVADGYDPAFIQDTLERERDLYLERLVEGARIYKAMGDSAPAFGMIGTLVGLVQMLQSMDDPSTIGPAMAVALLTTLYGALIANVVCLPIFEKLNAKVKVEEINQTLVIDGIVQIRNSKSPNLIREMLISYLPDKQRALMDEAA</sequence>
<dbReference type="Pfam" id="PF01618">
    <property type="entry name" value="MotA_ExbB"/>
    <property type="match status" value="1"/>
</dbReference>
<feature type="transmembrane region" description="Helical" evidence="9">
    <location>
        <begin position="58"/>
        <end position="78"/>
    </location>
</feature>
<dbReference type="GO" id="GO:0006935">
    <property type="term" value="P:chemotaxis"/>
    <property type="evidence" value="ECO:0007669"/>
    <property type="project" value="InterPro"/>
</dbReference>
<dbReference type="InterPro" id="IPR002898">
    <property type="entry name" value="MotA_ExbB_proton_chnl"/>
</dbReference>
<evidence type="ECO:0000259" key="10">
    <source>
        <dbReference type="Pfam" id="PF01618"/>
    </source>
</evidence>
<evidence type="ECO:0000256" key="9">
    <source>
        <dbReference type="SAM" id="Phobius"/>
    </source>
</evidence>
<accession>A0A1E3H3T0</accession>
<organism evidence="11 12">
    <name type="scientific">Methylobrevis pamukkalensis</name>
    <dbReference type="NCBI Taxonomy" id="1439726"/>
    <lineage>
        <taxon>Bacteria</taxon>
        <taxon>Pseudomonadati</taxon>
        <taxon>Pseudomonadota</taxon>
        <taxon>Alphaproteobacteria</taxon>
        <taxon>Hyphomicrobiales</taxon>
        <taxon>Pleomorphomonadaceae</taxon>
        <taxon>Methylobrevis</taxon>
    </lineage>
</organism>
<evidence type="ECO:0000256" key="2">
    <source>
        <dbReference type="ARBA" id="ARBA00008038"/>
    </source>
</evidence>
<comment type="caution">
    <text evidence="11">The sequence shown here is derived from an EMBL/GenBank/DDBJ whole genome shotgun (WGS) entry which is preliminary data.</text>
</comment>
<dbReference type="EMBL" id="MCRJ01000033">
    <property type="protein sequence ID" value="ODN70972.1"/>
    <property type="molecule type" value="Genomic_DNA"/>
</dbReference>
<dbReference type="Proteomes" id="UP000094622">
    <property type="component" value="Unassembled WGS sequence"/>
</dbReference>
<feature type="transmembrane region" description="Helical" evidence="9">
    <location>
        <begin position="206"/>
        <end position="223"/>
    </location>
</feature>
<keyword evidence="3" id="KW-0813">Transport</keyword>
<dbReference type="InterPro" id="IPR000540">
    <property type="entry name" value="Flag_MotA_CS"/>
</dbReference>
<dbReference type="PANTHER" id="PTHR30433">
    <property type="entry name" value="CHEMOTAXIS PROTEIN MOTA"/>
    <property type="match status" value="1"/>
</dbReference>
<protein>
    <submittedName>
        <fullName evidence="11">Chemotaxis protein PomA</fullName>
    </submittedName>
</protein>
<evidence type="ECO:0000256" key="7">
    <source>
        <dbReference type="ARBA" id="ARBA00022989"/>
    </source>
</evidence>
<keyword evidence="6" id="KW-0283">Flagellar rotation</keyword>
<evidence type="ECO:0000256" key="3">
    <source>
        <dbReference type="ARBA" id="ARBA00022448"/>
    </source>
</evidence>
<dbReference type="PROSITE" id="PS01307">
    <property type="entry name" value="MOTA"/>
    <property type="match status" value="1"/>
</dbReference>
<feature type="transmembrane region" description="Helical" evidence="9">
    <location>
        <begin position="90"/>
        <end position="116"/>
    </location>
</feature>
<dbReference type="GO" id="GO:0071978">
    <property type="term" value="P:bacterial-type flagellum-dependent swarming motility"/>
    <property type="evidence" value="ECO:0007669"/>
    <property type="project" value="InterPro"/>
</dbReference>
<keyword evidence="8 9" id="KW-0472">Membrane</keyword>
<dbReference type="InterPro" id="IPR047055">
    <property type="entry name" value="MotA-like"/>
</dbReference>
<evidence type="ECO:0000313" key="12">
    <source>
        <dbReference type="Proteomes" id="UP000094622"/>
    </source>
</evidence>
<keyword evidence="5 9" id="KW-0812">Transmembrane</keyword>
<evidence type="ECO:0000256" key="6">
    <source>
        <dbReference type="ARBA" id="ARBA00022779"/>
    </source>
</evidence>
<gene>
    <name evidence="11" type="primary">pomA</name>
    <name evidence="11" type="ORF">A6302_01673</name>
</gene>
<feature type="transmembrane region" description="Helical" evidence="9">
    <location>
        <begin position="235"/>
        <end position="257"/>
    </location>
</feature>
<evidence type="ECO:0000256" key="1">
    <source>
        <dbReference type="ARBA" id="ARBA00004651"/>
    </source>
</evidence>
<keyword evidence="4" id="KW-1003">Cell membrane</keyword>
<reference evidence="11 12" key="1">
    <citation type="submission" date="2016-07" db="EMBL/GenBank/DDBJ databases">
        <title>Draft Genome Sequence of Methylobrevis pamukkalensis PK2.</title>
        <authorList>
            <person name="Vasilenko O.V."/>
            <person name="Doronina N.V."/>
            <person name="Shmareva M.N."/>
            <person name="Tarlachkov S.V."/>
            <person name="Mustakhimov I."/>
            <person name="Trotsenko Y.A."/>
        </authorList>
    </citation>
    <scope>NUCLEOTIDE SEQUENCE [LARGE SCALE GENOMIC DNA]</scope>
    <source>
        <strain evidence="11 12">PK2</strain>
    </source>
</reference>
<dbReference type="GO" id="GO:0005886">
    <property type="term" value="C:plasma membrane"/>
    <property type="evidence" value="ECO:0007669"/>
    <property type="project" value="UniProtKB-SubCell"/>
</dbReference>
<comment type="similarity">
    <text evidence="2">Belongs to the MotA family.</text>
</comment>
<name>A0A1E3H3T0_9HYPH</name>
<evidence type="ECO:0000256" key="5">
    <source>
        <dbReference type="ARBA" id="ARBA00022692"/>
    </source>
</evidence>
<comment type="subcellular location">
    <subcellularLocation>
        <location evidence="1">Cell membrane</location>
        <topology evidence="1">Multi-pass membrane protein</topology>
    </subcellularLocation>
</comment>
<evidence type="ECO:0000256" key="4">
    <source>
        <dbReference type="ARBA" id="ARBA00022475"/>
    </source>
</evidence>
<keyword evidence="12" id="KW-1185">Reference proteome</keyword>